<dbReference type="Pfam" id="PF02604">
    <property type="entry name" value="PhdYeFM_antitox"/>
    <property type="match status" value="1"/>
</dbReference>
<comment type="function">
    <text evidence="2">Antitoxin component of a type II toxin-antitoxin (TA) system.</text>
</comment>
<gene>
    <name evidence="3" type="ORF">G6N73_20650</name>
</gene>
<dbReference type="Proteomes" id="UP001642900">
    <property type="component" value="Unassembled WGS sequence"/>
</dbReference>
<keyword evidence="4" id="KW-1185">Reference proteome</keyword>
<evidence type="ECO:0000256" key="1">
    <source>
        <dbReference type="ARBA" id="ARBA00009981"/>
    </source>
</evidence>
<dbReference type="RefSeq" id="WP_165031019.1">
    <property type="nucleotide sequence ID" value="NZ_JAAKZF010000033.1"/>
</dbReference>
<comment type="similarity">
    <text evidence="1 2">Belongs to the phD/YefM antitoxin family.</text>
</comment>
<evidence type="ECO:0000313" key="3">
    <source>
        <dbReference type="EMBL" id="NGO53543.1"/>
    </source>
</evidence>
<accession>A0A6G4WH69</accession>
<comment type="caution">
    <text evidence="3">The sequence shown here is derived from an EMBL/GenBank/DDBJ whole genome shotgun (WGS) entry which is preliminary data.</text>
</comment>
<dbReference type="InterPro" id="IPR036165">
    <property type="entry name" value="YefM-like_sf"/>
</dbReference>
<proteinExistence type="inferred from homology"/>
<dbReference type="EMBL" id="JAAKZF010000033">
    <property type="protein sequence ID" value="NGO53543.1"/>
    <property type="molecule type" value="Genomic_DNA"/>
</dbReference>
<dbReference type="InterPro" id="IPR006442">
    <property type="entry name" value="Antitoxin_Phd/YefM"/>
</dbReference>
<protein>
    <recommendedName>
        <fullName evidence="2">Antitoxin</fullName>
    </recommendedName>
</protein>
<dbReference type="NCBIfam" id="TIGR01552">
    <property type="entry name" value="phd_fam"/>
    <property type="match status" value="1"/>
</dbReference>
<sequence>MTTHVSKSRFKAKALEYFRQVETSGEPIIVTDHGKPALEIRRVEEKKRDPLEELKGTVLWYDRPFDPVDEDEWEVLK</sequence>
<name>A0A6G4WH69_9HYPH</name>
<dbReference type="AlphaFoldDB" id="A0A6G4WH69"/>
<evidence type="ECO:0000256" key="2">
    <source>
        <dbReference type="RuleBase" id="RU362080"/>
    </source>
</evidence>
<organism evidence="3 4">
    <name type="scientific">Allomesorhizobium camelthorni</name>
    <dbReference type="NCBI Taxonomy" id="475069"/>
    <lineage>
        <taxon>Bacteria</taxon>
        <taxon>Pseudomonadati</taxon>
        <taxon>Pseudomonadota</taxon>
        <taxon>Alphaproteobacteria</taxon>
        <taxon>Hyphomicrobiales</taxon>
        <taxon>Phyllobacteriaceae</taxon>
        <taxon>Allomesorhizobium</taxon>
    </lineage>
</organism>
<reference evidence="3 4" key="1">
    <citation type="submission" date="2020-02" db="EMBL/GenBank/DDBJ databases">
        <title>Genome sequence of strain CCNWXJ40-4.</title>
        <authorList>
            <person name="Gao J."/>
            <person name="Sun J."/>
        </authorList>
    </citation>
    <scope>NUCLEOTIDE SEQUENCE [LARGE SCALE GENOMIC DNA]</scope>
    <source>
        <strain evidence="3 4">CCNWXJ 40-4</strain>
    </source>
</reference>
<evidence type="ECO:0000313" key="4">
    <source>
        <dbReference type="Proteomes" id="UP001642900"/>
    </source>
</evidence>
<dbReference type="SUPFAM" id="SSF143120">
    <property type="entry name" value="YefM-like"/>
    <property type="match status" value="1"/>
</dbReference>
<dbReference type="Gene3D" id="3.40.1620.10">
    <property type="entry name" value="YefM-like domain"/>
    <property type="match status" value="1"/>
</dbReference>